<accession>A0A2M9ZCK4</accession>
<evidence type="ECO:0000256" key="1">
    <source>
        <dbReference type="SAM" id="Phobius"/>
    </source>
</evidence>
<dbReference type="EMBL" id="NPDT01000002">
    <property type="protein sequence ID" value="PJZ66153.1"/>
    <property type="molecule type" value="Genomic_DNA"/>
</dbReference>
<keyword evidence="1" id="KW-0472">Membrane</keyword>
<gene>
    <name evidence="2" type="ORF">CH371_07635</name>
</gene>
<comment type="caution">
    <text evidence="2">The sequence shown here is derived from an EMBL/GenBank/DDBJ whole genome shotgun (WGS) entry which is preliminary data.</text>
</comment>
<keyword evidence="1" id="KW-0812">Transmembrane</keyword>
<feature type="transmembrane region" description="Helical" evidence="1">
    <location>
        <begin position="43"/>
        <end position="61"/>
    </location>
</feature>
<name>A0A2M9ZCK4_9LEPT</name>
<evidence type="ECO:0000313" key="3">
    <source>
        <dbReference type="Proteomes" id="UP000231912"/>
    </source>
</evidence>
<keyword evidence="1" id="KW-1133">Transmembrane helix</keyword>
<feature type="transmembrane region" description="Helical" evidence="1">
    <location>
        <begin position="216"/>
        <end position="235"/>
    </location>
</feature>
<dbReference type="AlphaFoldDB" id="A0A2M9ZCK4"/>
<feature type="transmembrane region" description="Helical" evidence="1">
    <location>
        <begin position="186"/>
        <end position="204"/>
    </location>
</feature>
<protein>
    <submittedName>
        <fullName evidence="2">Uncharacterized protein</fullName>
    </submittedName>
</protein>
<proteinExistence type="predicted"/>
<organism evidence="2 3">
    <name type="scientific">Leptospira wolffii</name>
    <dbReference type="NCBI Taxonomy" id="409998"/>
    <lineage>
        <taxon>Bacteria</taxon>
        <taxon>Pseudomonadati</taxon>
        <taxon>Spirochaetota</taxon>
        <taxon>Spirochaetia</taxon>
        <taxon>Leptospirales</taxon>
        <taxon>Leptospiraceae</taxon>
        <taxon>Leptospira</taxon>
    </lineage>
</organism>
<sequence>MSVFKYDSPVFKKKLLIRTGLVVLVFLIFIGVSLVQVEADKRESFLTTYLFLGGVLLLLLVKNYTRQLKILDGAKVEIDGRLLKQWNAKGQCMEVDLKDLEGIEKDSFRGYDRILLLTKQGTYIPLLNLENMDEFVSQLEKNSGKQVKVFQEDTRILTWKSLLAFLPSIGAAIAYTTGFWKEKQDAVFIVFVANALLFLLYFPKDRMDTGYSARKRYIFILVVLLVALVVHYMGWI</sequence>
<dbReference type="RefSeq" id="WP_016543433.1">
    <property type="nucleotide sequence ID" value="NZ_NPDT01000002.1"/>
</dbReference>
<dbReference type="Proteomes" id="UP000231912">
    <property type="component" value="Unassembled WGS sequence"/>
</dbReference>
<feature type="transmembrane region" description="Helical" evidence="1">
    <location>
        <begin position="162"/>
        <end position="180"/>
    </location>
</feature>
<feature type="transmembrane region" description="Helical" evidence="1">
    <location>
        <begin position="15"/>
        <end position="37"/>
    </location>
</feature>
<reference evidence="2 3" key="1">
    <citation type="submission" date="2017-07" db="EMBL/GenBank/DDBJ databases">
        <title>Leptospira spp. isolated from tropical soils.</title>
        <authorList>
            <person name="Thibeaux R."/>
            <person name="Iraola G."/>
            <person name="Ferres I."/>
            <person name="Bierque E."/>
            <person name="Girault D."/>
            <person name="Soupe-Gilbert M.-E."/>
            <person name="Picardeau M."/>
            <person name="Goarant C."/>
        </authorList>
    </citation>
    <scope>NUCLEOTIDE SEQUENCE [LARGE SCALE GENOMIC DNA]</scope>
    <source>
        <strain evidence="2 3">FH2-C-A2</strain>
    </source>
</reference>
<evidence type="ECO:0000313" key="2">
    <source>
        <dbReference type="EMBL" id="PJZ66153.1"/>
    </source>
</evidence>